<reference evidence="12" key="1">
    <citation type="submission" date="2014-11" db="EMBL/GenBank/DDBJ databases">
        <authorList>
            <person name="Wibberg D."/>
        </authorList>
    </citation>
    <scope>NUCLEOTIDE SEQUENCE [LARGE SCALE GENOMIC DNA]</scope>
    <source>
        <strain evidence="12">L3</strain>
    </source>
</reference>
<evidence type="ECO:0000256" key="3">
    <source>
        <dbReference type="ARBA" id="ARBA00012572"/>
    </source>
</evidence>
<dbReference type="STRING" id="1006576.DTL3_1062"/>
<sequence length="206" mass="22833">MVRIKVCGITNITDAVNIANLNIHALGFILSESPRKVELSEVAKISKLLPPFVSRVAVVVDITLNELEEIQNSKLFDYIQFHGSEDISLIKKCNLKTIKAIKIENEKSLSDIALYQNFVDYILFDTKIENKIGGTGKAFEWNILKKANITKPYILAGGIGPENVSQAIATLKPAAIDLNSKVEKSPGKKDINLIKQTLEIIKNTEK</sequence>
<name>A0A0C7NKF2_DEFTU</name>
<dbReference type="EMBL" id="LN824141">
    <property type="protein sequence ID" value="CEP78366.1"/>
    <property type="molecule type" value="Genomic_DNA"/>
</dbReference>
<comment type="pathway">
    <text evidence="2 9">Amino-acid biosynthesis; L-tryptophan biosynthesis; L-tryptophan from chorismate: step 3/5.</text>
</comment>
<dbReference type="PANTHER" id="PTHR42894:SF1">
    <property type="entry name" value="N-(5'-PHOSPHORIBOSYL)ANTHRANILATE ISOMERASE"/>
    <property type="match status" value="1"/>
</dbReference>
<dbReference type="EC" id="5.3.1.24" evidence="3 9"/>
<dbReference type="Pfam" id="PF00697">
    <property type="entry name" value="PRAI"/>
    <property type="match status" value="1"/>
</dbReference>
<dbReference type="InterPro" id="IPR011060">
    <property type="entry name" value="RibuloseP-bd_barrel"/>
</dbReference>
<dbReference type="PANTHER" id="PTHR42894">
    <property type="entry name" value="N-(5'-PHOSPHORIBOSYL)ANTHRANILATE ISOMERASE"/>
    <property type="match status" value="1"/>
</dbReference>
<evidence type="ECO:0000256" key="4">
    <source>
        <dbReference type="ARBA" id="ARBA00022272"/>
    </source>
</evidence>
<dbReference type="InterPro" id="IPR044643">
    <property type="entry name" value="TrpF_fam"/>
</dbReference>
<keyword evidence="5 9" id="KW-0028">Amino-acid biosynthesis</keyword>
<dbReference type="HOGENOM" id="CLU_076364_2_0_0"/>
<keyword evidence="6 9" id="KW-0822">Tryptophan biosynthesis</keyword>
<dbReference type="InterPro" id="IPR013785">
    <property type="entry name" value="Aldolase_TIM"/>
</dbReference>
<protein>
    <recommendedName>
        <fullName evidence="4 9">N-(5'-phosphoribosyl)anthranilate isomerase</fullName>
        <shortName evidence="9">PRAI</shortName>
        <ecNumber evidence="3 9">5.3.1.24</ecNumber>
    </recommendedName>
</protein>
<evidence type="ECO:0000259" key="10">
    <source>
        <dbReference type="Pfam" id="PF00697"/>
    </source>
</evidence>
<dbReference type="UniPathway" id="UPA00035">
    <property type="reaction ID" value="UER00042"/>
</dbReference>
<keyword evidence="8 9" id="KW-0413">Isomerase</keyword>
<dbReference type="GO" id="GO:0000162">
    <property type="term" value="P:L-tryptophan biosynthetic process"/>
    <property type="evidence" value="ECO:0007669"/>
    <property type="project" value="UniProtKB-UniRule"/>
</dbReference>
<gene>
    <name evidence="9 11" type="primary">trpF</name>
    <name evidence="11" type="ORF">DTL3_1062</name>
</gene>
<dbReference type="Proteomes" id="UP000032809">
    <property type="component" value="Chromosome I"/>
</dbReference>
<evidence type="ECO:0000256" key="2">
    <source>
        <dbReference type="ARBA" id="ARBA00004664"/>
    </source>
</evidence>
<comment type="similarity">
    <text evidence="9">Belongs to the TrpF family.</text>
</comment>
<evidence type="ECO:0000256" key="5">
    <source>
        <dbReference type="ARBA" id="ARBA00022605"/>
    </source>
</evidence>
<evidence type="ECO:0000256" key="6">
    <source>
        <dbReference type="ARBA" id="ARBA00022822"/>
    </source>
</evidence>
<dbReference type="SUPFAM" id="SSF51366">
    <property type="entry name" value="Ribulose-phoshate binding barrel"/>
    <property type="match status" value="1"/>
</dbReference>
<organism evidence="11 12">
    <name type="scientific">Defluviitoga tunisiensis</name>
    <dbReference type="NCBI Taxonomy" id="1006576"/>
    <lineage>
        <taxon>Bacteria</taxon>
        <taxon>Thermotogati</taxon>
        <taxon>Thermotogota</taxon>
        <taxon>Thermotogae</taxon>
        <taxon>Petrotogales</taxon>
        <taxon>Petrotogaceae</taxon>
        <taxon>Defluviitoga</taxon>
    </lineage>
</organism>
<dbReference type="HAMAP" id="MF_00135">
    <property type="entry name" value="PRAI"/>
    <property type="match status" value="1"/>
</dbReference>
<comment type="catalytic activity">
    <reaction evidence="1 9">
        <text>N-(5-phospho-beta-D-ribosyl)anthranilate = 1-(2-carboxyphenylamino)-1-deoxy-D-ribulose 5-phosphate</text>
        <dbReference type="Rhea" id="RHEA:21540"/>
        <dbReference type="ChEBI" id="CHEBI:18277"/>
        <dbReference type="ChEBI" id="CHEBI:58613"/>
        <dbReference type="EC" id="5.3.1.24"/>
    </reaction>
</comment>
<proteinExistence type="inferred from homology"/>
<dbReference type="KEGG" id="dtn:DTL3_1062"/>
<evidence type="ECO:0000256" key="7">
    <source>
        <dbReference type="ARBA" id="ARBA00023141"/>
    </source>
</evidence>
<evidence type="ECO:0000256" key="8">
    <source>
        <dbReference type="ARBA" id="ARBA00023235"/>
    </source>
</evidence>
<evidence type="ECO:0000313" key="11">
    <source>
        <dbReference type="EMBL" id="CEP78366.1"/>
    </source>
</evidence>
<evidence type="ECO:0000256" key="9">
    <source>
        <dbReference type="HAMAP-Rule" id="MF_00135"/>
    </source>
</evidence>
<dbReference type="AlphaFoldDB" id="A0A0C7NKF2"/>
<dbReference type="RefSeq" id="WP_045087834.1">
    <property type="nucleotide sequence ID" value="NZ_LN824141.1"/>
</dbReference>
<keyword evidence="7 9" id="KW-0057">Aromatic amino acid biosynthesis</keyword>
<dbReference type="CDD" id="cd00405">
    <property type="entry name" value="PRAI"/>
    <property type="match status" value="1"/>
</dbReference>
<dbReference type="GO" id="GO:0004640">
    <property type="term" value="F:phosphoribosylanthranilate isomerase activity"/>
    <property type="evidence" value="ECO:0007669"/>
    <property type="project" value="UniProtKB-UniRule"/>
</dbReference>
<evidence type="ECO:0000256" key="1">
    <source>
        <dbReference type="ARBA" id="ARBA00001164"/>
    </source>
</evidence>
<evidence type="ECO:0000313" key="12">
    <source>
        <dbReference type="Proteomes" id="UP000032809"/>
    </source>
</evidence>
<dbReference type="OrthoDB" id="9786954at2"/>
<dbReference type="InterPro" id="IPR001240">
    <property type="entry name" value="PRAI_dom"/>
</dbReference>
<feature type="domain" description="N-(5'phosphoribosyl) anthranilate isomerase (PRAI)" evidence="10">
    <location>
        <begin position="5"/>
        <end position="198"/>
    </location>
</feature>
<accession>A0A0C7NKF2</accession>
<dbReference type="Gene3D" id="3.20.20.70">
    <property type="entry name" value="Aldolase class I"/>
    <property type="match status" value="1"/>
</dbReference>
<keyword evidence="12" id="KW-1185">Reference proteome</keyword>